<dbReference type="EMBL" id="FOWC01000001">
    <property type="protein sequence ID" value="SFO22628.1"/>
    <property type="molecule type" value="Genomic_DNA"/>
</dbReference>
<evidence type="ECO:0000313" key="1">
    <source>
        <dbReference type="EMBL" id="SFO22628.1"/>
    </source>
</evidence>
<proteinExistence type="predicted"/>
<reference evidence="1 2" key="1">
    <citation type="submission" date="2016-10" db="EMBL/GenBank/DDBJ databases">
        <authorList>
            <person name="de Groot N.N."/>
        </authorList>
    </citation>
    <scope>NUCLEOTIDE SEQUENCE [LARGE SCALE GENOMIC DNA]</scope>
    <source>
        <strain evidence="1 2">DSM 44637</strain>
    </source>
</reference>
<organism evidence="1 2">
    <name type="scientific">Amycolatopsis rubida</name>
    <dbReference type="NCBI Taxonomy" id="112413"/>
    <lineage>
        <taxon>Bacteria</taxon>
        <taxon>Bacillati</taxon>
        <taxon>Actinomycetota</taxon>
        <taxon>Actinomycetes</taxon>
        <taxon>Pseudonocardiales</taxon>
        <taxon>Pseudonocardiaceae</taxon>
        <taxon>Amycolatopsis</taxon>
    </lineage>
</organism>
<evidence type="ECO:0000313" key="2">
    <source>
        <dbReference type="Proteomes" id="UP000199137"/>
    </source>
</evidence>
<accession>A0A1I5FFQ4</accession>
<protein>
    <submittedName>
        <fullName evidence="1">Uncharacterized protein</fullName>
    </submittedName>
</protein>
<dbReference type="STRING" id="112413.SAMN05421854_1011105"/>
<sequence>MSQDWPMGQEPHAAVLVARGLIEHPEQLDHVLLDDEEGWFVSDGTEFGEDPELDEEQFATMCLHDVVELMPQLSALGELPAGMGAEWNADNASWVLISPLVPSDDDEARAYREARAAAWPHAGSPMDEVNLSLGLMEIGTAADAPARGVRYVSREEDGTWMFVGFEVPDPDEQTEVEVDTLELGHVAQLYPDVVELLDAEPGEVFFREAPDAEWLHVIDDGE</sequence>
<dbReference type="AlphaFoldDB" id="A0A1I5FFQ4"/>
<name>A0A1I5FFQ4_9PSEU</name>
<dbReference type="Proteomes" id="UP000199137">
    <property type="component" value="Unassembled WGS sequence"/>
</dbReference>
<dbReference type="RefSeq" id="WP_232791522.1">
    <property type="nucleotide sequence ID" value="NZ_FOWC01000001.1"/>
</dbReference>
<gene>
    <name evidence="1" type="ORF">SAMN05421854_1011105</name>
</gene>